<dbReference type="AlphaFoldDB" id="A0A1F5FY58"/>
<evidence type="ECO:0000313" key="2">
    <source>
        <dbReference type="Proteomes" id="UP000179252"/>
    </source>
</evidence>
<protein>
    <submittedName>
        <fullName evidence="1">Uncharacterized protein</fullName>
    </submittedName>
</protein>
<accession>A0A1F5FY58</accession>
<reference evidence="1 2" key="1">
    <citation type="journal article" date="2016" name="Nat. Commun.">
        <title>Thousands of microbial genomes shed light on interconnected biogeochemical processes in an aquifer system.</title>
        <authorList>
            <person name="Anantharaman K."/>
            <person name="Brown C.T."/>
            <person name="Hug L.A."/>
            <person name="Sharon I."/>
            <person name="Castelle C.J."/>
            <person name="Probst A.J."/>
            <person name="Thomas B.C."/>
            <person name="Singh A."/>
            <person name="Wilkins M.J."/>
            <person name="Karaoz U."/>
            <person name="Brodie E.L."/>
            <person name="Williams K.H."/>
            <person name="Hubbard S.S."/>
            <person name="Banfield J.F."/>
        </authorList>
    </citation>
    <scope>NUCLEOTIDE SEQUENCE [LARGE SCALE GENOMIC DNA]</scope>
</reference>
<organism evidence="1 2">
    <name type="scientific">Candidatus Curtissbacteria bacterium RBG_13_40_7</name>
    <dbReference type="NCBI Taxonomy" id="1797706"/>
    <lineage>
        <taxon>Bacteria</taxon>
        <taxon>Candidatus Curtissiibacteriota</taxon>
    </lineage>
</organism>
<gene>
    <name evidence="1" type="ORF">A2165_00175</name>
</gene>
<dbReference type="Proteomes" id="UP000179252">
    <property type="component" value="Unassembled WGS sequence"/>
</dbReference>
<name>A0A1F5FY58_9BACT</name>
<comment type="caution">
    <text evidence="1">The sequence shown here is derived from an EMBL/GenBank/DDBJ whole genome shotgun (WGS) entry which is preliminary data.</text>
</comment>
<dbReference type="EMBL" id="MFAU01000019">
    <property type="protein sequence ID" value="OGD84532.1"/>
    <property type="molecule type" value="Genomic_DNA"/>
</dbReference>
<proteinExistence type="predicted"/>
<evidence type="ECO:0000313" key="1">
    <source>
        <dbReference type="EMBL" id="OGD84532.1"/>
    </source>
</evidence>
<sequence length="66" mass="7435">MTERDDSRKVNHNGKLMDVAMALNQVVIAKSNMQKVDPEHIIRCAEIMADLSDSELAVLVNQQKLK</sequence>